<accession>A0A0R1UK63</accession>
<dbReference type="CDD" id="cd04268">
    <property type="entry name" value="ZnMc_MMP_like"/>
    <property type="match status" value="1"/>
</dbReference>
<dbReference type="SUPFAM" id="SSF55486">
    <property type="entry name" value="Metalloproteases ('zincins'), catalytic domain"/>
    <property type="match status" value="1"/>
</dbReference>
<keyword evidence="2" id="KW-0479">Metal-binding</keyword>
<dbReference type="GO" id="GO:0006508">
    <property type="term" value="P:proteolysis"/>
    <property type="evidence" value="ECO:0007669"/>
    <property type="project" value="UniProtKB-KW"/>
</dbReference>
<sequence length="237" mass="25847">MLVLLALVVAVMAVKDGWGPLAGVSKQVTAMGNAVERQVHRQFQPDTPSDAGQASPQKVTDLRASSSRRAAHKAKPHTPVEPVVAGLKLKKTYHYRFTATMPPAGRQTFKRAIRIYNRTGIVHLVPGLAKHGKNRITFGTYRKQVGHNQTSVELGRGGPGITQTVSIHGIVVHNHAKASLNTEYALAYGDSIAVHELGHALGLDHSMNRHSVMYPLDQGKVKLSHADIRGLKRIYRS</sequence>
<organism evidence="8 9">
    <name type="scientific">Levilactobacillus hammesii DSM 16381</name>
    <dbReference type="NCBI Taxonomy" id="1423753"/>
    <lineage>
        <taxon>Bacteria</taxon>
        <taxon>Bacillati</taxon>
        <taxon>Bacillota</taxon>
        <taxon>Bacilli</taxon>
        <taxon>Lactobacillales</taxon>
        <taxon>Lactobacillaceae</taxon>
        <taxon>Levilactobacillus</taxon>
    </lineage>
</organism>
<evidence type="ECO:0000313" key="8">
    <source>
        <dbReference type="EMBL" id="KRL93300.1"/>
    </source>
</evidence>
<keyword evidence="1" id="KW-0645">Protease</keyword>
<dbReference type="Pfam" id="PF00413">
    <property type="entry name" value="Peptidase_M10"/>
    <property type="match status" value="1"/>
</dbReference>
<feature type="compositionally biased region" description="Polar residues" evidence="6">
    <location>
        <begin position="44"/>
        <end position="58"/>
    </location>
</feature>
<keyword evidence="5" id="KW-0482">Metalloprotease</keyword>
<evidence type="ECO:0000256" key="1">
    <source>
        <dbReference type="ARBA" id="ARBA00022670"/>
    </source>
</evidence>
<protein>
    <submittedName>
        <fullName evidence="8">Extracellular zinc metalloproteinase</fullName>
    </submittedName>
</protein>
<dbReference type="GO" id="GO:0031012">
    <property type="term" value="C:extracellular matrix"/>
    <property type="evidence" value="ECO:0007669"/>
    <property type="project" value="InterPro"/>
</dbReference>
<feature type="region of interest" description="Disordered" evidence="6">
    <location>
        <begin position="43"/>
        <end position="78"/>
    </location>
</feature>
<evidence type="ECO:0000256" key="2">
    <source>
        <dbReference type="ARBA" id="ARBA00022723"/>
    </source>
</evidence>
<feature type="domain" description="Peptidase metallopeptidase" evidence="7">
    <location>
        <begin position="85"/>
        <end position="237"/>
    </location>
</feature>
<dbReference type="EMBL" id="AZFS01000064">
    <property type="protein sequence ID" value="KRL93300.1"/>
    <property type="molecule type" value="Genomic_DNA"/>
</dbReference>
<evidence type="ECO:0000259" key="7">
    <source>
        <dbReference type="SMART" id="SM00235"/>
    </source>
</evidence>
<dbReference type="SMART" id="SM00235">
    <property type="entry name" value="ZnMc"/>
    <property type="match status" value="1"/>
</dbReference>
<evidence type="ECO:0000256" key="6">
    <source>
        <dbReference type="SAM" id="MobiDB-lite"/>
    </source>
</evidence>
<keyword evidence="3" id="KW-0378">Hydrolase</keyword>
<dbReference type="GO" id="GO:0004222">
    <property type="term" value="F:metalloendopeptidase activity"/>
    <property type="evidence" value="ECO:0007669"/>
    <property type="project" value="InterPro"/>
</dbReference>
<dbReference type="Gene3D" id="3.40.390.10">
    <property type="entry name" value="Collagenase (Catalytic Domain)"/>
    <property type="match status" value="1"/>
</dbReference>
<evidence type="ECO:0000256" key="5">
    <source>
        <dbReference type="ARBA" id="ARBA00023049"/>
    </source>
</evidence>
<proteinExistence type="predicted"/>
<comment type="caution">
    <text evidence="8">The sequence shown here is derived from an EMBL/GenBank/DDBJ whole genome shotgun (WGS) entry which is preliminary data.</text>
</comment>
<dbReference type="GO" id="GO:0008270">
    <property type="term" value="F:zinc ion binding"/>
    <property type="evidence" value="ECO:0007669"/>
    <property type="project" value="InterPro"/>
</dbReference>
<dbReference type="STRING" id="1423753.FD28_GL001172"/>
<dbReference type="PANTHER" id="PTHR10201">
    <property type="entry name" value="MATRIX METALLOPROTEINASE"/>
    <property type="match status" value="1"/>
</dbReference>
<dbReference type="InterPro" id="IPR006026">
    <property type="entry name" value="Peptidase_Metallo"/>
</dbReference>
<dbReference type="InterPro" id="IPR001818">
    <property type="entry name" value="Pept_M10_metallopeptidase"/>
</dbReference>
<dbReference type="PANTHER" id="PTHR10201:SF323">
    <property type="entry name" value="MATRIX METALLOPROTEINASE-21"/>
    <property type="match status" value="1"/>
</dbReference>
<dbReference type="AlphaFoldDB" id="A0A0R1UK63"/>
<dbReference type="PATRIC" id="fig|1423753.3.peg.1219"/>
<evidence type="ECO:0000313" key="9">
    <source>
        <dbReference type="Proteomes" id="UP000051580"/>
    </source>
</evidence>
<evidence type="ECO:0000256" key="3">
    <source>
        <dbReference type="ARBA" id="ARBA00022801"/>
    </source>
</evidence>
<name>A0A0R1UK63_9LACO</name>
<keyword evidence="9" id="KW-1185">Reference proteome</keyword>
<gene>
    <name evidence="8" type="ORF">FD28_GL001172</name>
</gene>
<keyword evidence="4" id="KW-0862">Zinc</keyword>
<reference evidence="8 9" key="1">
    <citation type="journal article" date="2015" name="Genome Announc.">
        <title>Expanding the biotechnology potential of lactobacilli through comparative genomics of 213 strains and associated genera.</title>
        <authorList>
            <person name="Sun Z."/>
            <person name="Harris H.M."/>
            <person name="McCann A."/>
            <person name="Guo C."/>
            <person name="Argimon S."/>
            <person name="Zhang W."/>
            <person name="Yang X."/>
            <person name="Jeffery I.B."/>
            <person name="Cooney J.C."/>
            <person name="Kagawa T.F."/>
            <person name="Liu W."/>
            <person name="Song Y."/>
            <person name="Salvetti E."/>
            <person name="Wrobel A."/>
            <person name="Rasinkangas P."/>
            <person name="Parkhill J."/>
            <person name="Rea M.C."/>
            <person name="O'Sullivan O."/>
            <person name="Ritari J."/>
            <person name="Douillard F.P."/>
            <person name="Paul Ross R."/>
            <person name="Yang R."/>
            <person name="Briner A.E."/>
            <person name="Felis G.E."/>
            <person name="de Vos W.M."/>
            <person name="Barrangou R."/>
            <person name="Klaenhammer T.R."/>
            <person name="Caufield P.W."/>
            <person name="Cui Y."/>
            <person name="Zhang H."/>
            <person name="O'Toole P.W."/>
        </authorList>
    </citation>
    <scope>NUCLEOTIDE SEQUENCE [LARGE SCALE GENOMIC DNA]</scope>
    <source>
        <strain evidence="8 9">DSM 16381</strain>
    </source>
</reference>
<evidence type="ECO:0000256" key="4">
    <source>
        <dbReference type="ARBA" id="ARBA00022833"/>
    </source>
</evidence>
<dbReference type="Proteomes" id="UP000051580">
    <property type="component" value="Unassembled WGS sequence"/>
</dbReference>
<dbReference type="InterPro" id="IPR024079">
    <property type="entry name" value="MetalloPept_cat_dom_sf"/>
</dbReference>